<evidence type="ECO:0000313" key="2">
    <source>
        <dbReference type="Proteomes" id="UP000799755"/>
    </source>
</evidence>
<comment type="caution">
    <text evidence="1">The sequence shown here is derived from an EMBL/GenBank/DDBJ whole genome shotgun (WGS) entry which is preliminary data.</text>
</comment>
<dbReference type="Proteomes" id="UP000799755">
    <property type="component" value="Unassembled WGS sequence"/>
</dbReference>
<keyword evidence="2" id="KW-1185">Reference proteome</keyword>
<protein>
    <submittedName>
        <fullName evidence="1">Uncharacterized protein</fullName>
    </submittedName>
</protein>
<gene>
    <name evidence="1" type="ORF">BDR25DRAFT_356065</name>
</gene>
<proteinExistence type="predicted"/>
<name>A0ACB6QU37_9PLEO</name>
<organism evidence="1 2">
    <name type="scientific">Lindgomyces ingoldianus</name>
    <dbReference type="NCBI Taxonomy" id="673940"/>
    <lineage>
        <taxon>Eukaryota</taxon>
        <taxon>Fungi</taxon>
        <taxon>Dikarya</taxon>
        <taxon>Ascomycota</taxon>
        <taxon>Pezizomycotina</taxon>
        <taxon>Dothideomycetes</taxon>
        <taxon>Pleosporomycetidae</taxon>
        <taxon>Pleosporales</taxon>
        <taxon>Lindgomycetaceae</taxon>
        <taxon>Lindgomyces</taxon>
    </lineage>
</organism>
<dbReference type="EMBL" id="MU003510">
    <property type="protein sequence ID" value="KAF2469812.1"/>
    <property type="molecule type" value="Genomic_DNA"/>
</dbReference>
<accession>A0ACB6QU37</accession>
<reference evidence="1" key="1">
    <citation type="journal article" date="2020" name="Stud. Mycol.">
        <title>101 Dothideomycetes genomes: a test case for predicting lifestyles and emergence of pathogens.</title>
        <authorList>
            <person name="Haridas S."/>
            <person name="Albert R."/>
            <person name="Binder M."/>
            <person name="Bloem J."/>
            <person name="Labutti K."/>
            <person name="Salamov A."/>
            <person name="Andreopoulos B."/>
            <person name="Baker S."/>
            <person name="Barry K."/>
            <person name="Bills G."/>
            <person name="Bluhm B."/>
            <person name="Cannon C."/>
            <person name="Castanera R."/>
            <person name="Culley D."/>
            <person name="Daum C."/>
            <person name="Ezra D."/>
            <person name="Gonzalez J."/>
            <person name="Henrissat B."/>
            <person name="Kuo A."/>
            <person name="Liang C."/>
            <person name="Lipzen A."/>
            <person name="Lutzoni F."/>
            <person name="Magnuson J."/>
            <person name="Mondo S."/>
            <person name="Nolan M."/>
            <person name="Ohm R."/>
            <person name="Pangilinan J."/>
            <person name="Park H.-J."/>
            <person name="Ramirez L."/>
            <person name="Alfaro M."/>
            <person name="Sun H."/>
            <person name="Tritt A."/>
            <person name="Yoshinaga Y."/>
            <person name="Zwiers L.-H."/>
            <person name="Turgeon B."/>
            <person name="Goodwin S."/>
            <person name="Spatafora J."/>
            <person name="Crous P."/>
            <person name="Grigoriev I."/>
        </authorList>
    </citation>
    <scope>NUCLEOTIDE SEQUENCE</scope>
    <source>
        <strain evidence="1">ATCC 200398</strain>
    </source>
</reference>
<sequence>MHCSRRVREFERKHDVRLRLGKLPKYLKEAYDPSWCRFVLKKGANQKLELGKFHELLPVCNNGSKGDFGYDIAESWMLRITASSHTYLWRGTFKIIPHGLFKKLIMPTAQSTLSLRREVWTKWVLSMPLYFYLQGRTDVNDMPMGRITLLKVAARQGHKEILNLQCRGDADANKKMENTGTKLLCKILAGADMKTKGHGSGLCRVTIDVELDILSSYLSTRALI</sequence>
<evidence type="ECO:0000313" key="1">
    <source>
        <dbReference type="EMBL" id="KAF2469812.1"/>
    </source>
</evidence>